<protein>
    <submittedName>
        <fullName evidence="4">Geranylgeranyl pyrophosphate synthase</fullName>
    </submittedName>
</protein>
<dbReference type="SFLD" id="SFLDG01017">
    <property type="entry name" value="Polyprenyl_Transferase_Like"/>
    <property type="match status" value="1"/>
</dbReference>
<evidence type="ECO:0000256" key="3">
    <source>
        <dbReference type="RuleBase" id="RU004466"/>
    </source>
</evidence>
<dbReference type="SUPFAM" id="SSF48576">
    <property type="entry name" value="Terpenoid synthases"/>
    <property type="match status" value="1"/>
</dbReference>
<evidence type="ECO:0000256" key="1">
    <source>
        <dbReference type="ARBA" id="ARBA00022723"/>
    </source>
</evidence>
<keyword evidence="1" id="KW-0479">Metal-binding</keyword>
<keyword evidence="3" id="KW-0808">Transferase</keyword>
<dbReference type="SFLD" id="SFLDS00005">
    <property type="entry name" value="Isoprenoid_Synthase_Type_I"/>
    <property type="match status" value="1"/>
</dbReference>
<sequence length="296" mass="33928">MIKEVLEPFTYTCSNPGKNIRSIIIHAFQQSLQIPNEALDTIIQVIDMLHNSSLMIDDIQDSSTIRRGQPAAHLIYGVAQTINSANLVYFLALEKLVKLNNTELIKVFSDELVNLHKGQGYELYWRDNHKCPTQAEYIEMINHKTGGLFRLAIRLMQTYSTQNIDYVPLANLIGIHFQIRDDYINLISTKFQETKGFAEDLTEGKFSFPVVHHLQNTETPNQLLSILKQRTTNLDLKKHAIKLMETSKSFEFTREFLVEKEKEIYIEIENLGGLDILTQLFDKLQIANIEGQSAAV</sequence>
<evidence type="ECO:0000313" key="5">
    <source>
        <dbReference type="Proteomes" id="UP000070444"/>
    </source>
</evidence>
<dbReference type="GO" id="GO:0033386">
    <property type="term" value="P:geranylgeranyl diphosphate biosynthetic process"/>
    <property type="evidence" value="ECO:0007669"/>
    <property type="project" value="EnsemblFungi"/>
</dbReference>
<dbReference type="PROSITE" id="PS00723">
    <property type="entry name" value="POLYPRENYL_SYNTHASE_1"/>
    <property type="match status" value="1"/>
</dbReference>
<dbReference type="PANTHER" id="PTHR12001">
    <property type="entry name" value="GERANYLGERANYL PYROPHOSPHATE SYNTHASE"/>
    <property type="match status" value="1"/>
</dbReference>
<dbReference type="Gene3D" id="1.10.600.10">
    <property type="entry name" value="Farnesyl Diphosphate Synthase"/>
    <property type="match status" value="1"/>
</dbReference>
<gene>
    <name evidence="4" type="ORF">CONCODRAFT_48047</name>
</gene>
<dbReference type="PANTHER" id="PTHR12001:SF44">
    <property type="entry name" value="GERANYLGERANYL PYROPHOSPHATE SYNTHASE"/>
    <property type="match status" value="1"/>
</dbReference>
<dbReference type="InterPro" id="IPR008949">
    <property type="entry name" value="Isoprenoid_synthase_dom_sf"/>
</dbReference>
<dbReference type="PROSITE" id="PS00444">
    <property type="entry name" value="POLYPRENYL_SYNTHASE_2"/>
    <property type="match status" value="1"/>
</dbReference>
<evidence type="ECO:0000313" key="4">
    <source>
        <dbReference type="EMBL" id="KXN72107.1"/>
    </source>
</evidence>
<dbReference type="OMA" id="FCEDIGE"/>
<dbReference type="InterPro" id="IPR033749">
    <property type="entry name" value="Polyprenyl_synt_CS"/>
</dbReference>
<keyword evidence="2" id="KW-0460">Magnesium</keyword>
<dbReference type="GO" id="GO:0004311">
    <property type="term" value="F:geranylgeranyl diphosphate synthase activity"/>
    <property type="evidence" value="ECO:0007669"/>
    <property type="project" value="EnsemblFungi"/>
</dbReference>
<dbReference type="STRING" id="796925.A0A137PAR3"/>
<dbReference type="OrthoDB" id="6921389at2759"/>
<dbReference type="CDD" id="cd00685">
    <property type="entry name" value="Trans_IPPS_HT"/>
    <property type="match status" value="1"/>
</dbReference>
<comment type="similarity">
    <text evidence="3">Belongs to the FPP/GGPP synthase family.</text>
</comment>
<reference evidence="4 5" key="1">
    <citation type="journal article" date="2015" name="Genome Biol. Evol.">
        <title>Phylogenomic analyses indicate that early fungi evolved digesting cell walls of algal ancestors of land plants.</title>
        <authorList>
            <person name="Chang Y."/>
            <person name="Wang S."/>
            <person name="Sekimoto S."/>
            <person name="Aerts A.L."/>
            <person name="Choi C."/>
            <person name="Clum A."/>
            <person name="LaButti K.M."/>
            <person name="Lindquist E.A."/>
            <person name="Yee Ngan C."/>
            <person name="Ohm R.A."/>
            <person name="Salamov A.A."/>
            <person name="Grigoriev I.V."/>
            <person name="Spatafora J.W."/>
            <person name="Berbee M.L."/>
        </authorList>
    </citation>
    <scope>NUCLEOTIDE SEQUENCE [LARGE SCALE GENOMIC DNA]</scope>
    <source>
        <strain evidence="4 5">NRRL 28638</strain>
    </source>
</reference>
<dbReference type="Proteomes" id="UP000070444">
    <property type="component" value="Unassembled WGS sequence"/>
</dbReference>
<accession>A0A137PAR3</accession>
<dbReference type="InterPro" id="IPR000092">
    <property type="entry name" value="Polyprenyl_synt"/>
</dbReference>
<dbReference type="AlphaFoldDB" id="A0A137PAR3"/>
<dbReference type="Pfam" id="PF00348">
    <property type="entry name" value="polyprenyl_synt"/>
    <property type="match status" value="1"/>
</dbReference>
<dbReference type="EMBL" id="KQ964460">
    <property type="protein sequence ID" value="KXN72107.1"/>
    <property type="molecule type" value="Genomic_DNA"/>
</dbReference>
<evidence type="ECO:0000256" key="2">
    <source>
        <dbReference type="ARBA" id="ARBA00022842"/>
    </source>
</evidence>
<dbReference type="GO" id="GO:0046872">
    <property type="term" value="F:metal ion binding"/>
    <property type="evidence" value="ECO:0007669"/>
    <property type="project" value="UniProtKB-KW"/>
</dbReference>
<proteinExistence type="inferred from homology"/>
<keyword evidence="5" id="KW-1185">Reference proteome</keyword>
<name>A0A137PAR3_CONC2</name>
<organism evidence="4 5">
    <name type="scientific">Conidiobolus coronatus (strain ATCC 28846 / CBS 209.66 / NRRL 28638)</name>
    <name type="common">Delacroixia coronata</name>
    <dbReference type="NCBI Taxonomy" id="796925"/>
    <lineage>
        <taxon>Eukaryota</taxon>
        <taxon>Fungi</taxon>
        <taxon>Fungi incertae sedis</taxon>
        <taxon>Zoopagomycota</taxon>
        <taxon>Entomophthoromycotina</taxon>
        <taxon>Entomophthoromycetes</taxon>
        <taxon>Entomophthorales</taxon>
        <taxon>Ancylistaceae</taxon>
        <taxon>Conidiobolus</taxon>
    </lineage>
</organism>